<evidence type="ECO:0000313" key="4">
    <source>
        <dbReference type="Proteomes" id="UP000030645"/>
    </source>
</evidence>
<organism evidence="3 4">
    <name type="scientific">Morus notabilis</name>
    <dbReference type="NCBI Taxonomy" id="981085"/>
    <lineage>
        <taxon>Eukaryota</taxon>
        <taxon>Viridiplantae</taxon>
        <taxon>Streptophyta</taxon>
        <taxon>Embryophyta</taxon>
        <taxon>Tracheophyta</taxon>
        <taxon>Spermatophyta</taxon>
        <taxon>Magnoliopsida</taxon>
        <taxon>eudicotyledons</taxon>
        <taxon>Gunneridae</taxon>
        <taxon>Pentapetalae</taxon>
        <taxon>rosids</taxon>
        <taxon>fabids</taxon>
        <taxon>Rosales</taxon>
        <taxon>Moraceae</taxon>
        <taxon>Moreae</taxon>
        <taxon>Morus</taxon>
    </lineage>
</organism>
<feature type="compositionally biased region" description="Low complexity" evidence="2">
    <location>
        <begin position="1"/>
        <end position="10"/>
    </location>
</feature>
<keyword evidence="4" id="KW-1185">Reference proteome</keyword>
<dbReference type="PANTHER" id="PTHR12320:SF81">
    <property type="entry name" value="PROTEIN PHOSPHATASE 2C 23-RELATED"/>
    <property type="match status" value="1"/>
</dbReference>
<gene>
    <name evidence="3" type="ORF">L484_004355</name>
</gene>
<sequence length="209" mass="22675">MGAAGGSAAAGQGGGTAAAAGNGNKRERERKTRRETKGEREGEGRRWWRDLQERERDSQERERASGENEEEEEGDIRTEVEAAETAKESNEERPCKRLRIVIKKKGLKGEPLKPLGKDAYFVANEEQTIGVVDGVGRWARKGIDSGEYARELMKNSMAAVIGEAKEGSVPADLKSVLQEAFSKTILPGASTACILTRNEGVLRAITACS</sequence>
<evidence type="ECO:0000256" key="2">
    <source>
        <dbReference type="SAM" id="MobiDB-lite"/>
    </source>
</evidence>
<keyword evidence="1" id="KW-0479">Metal-binding</keyword>
<dbReference type="AlphaFoldDB" id="W9QWC5"/>
<dbReference type="InterPro" id="IPR039123">
    <property type="entry name" value="PPTC7"/>
</dbReference>
<comment type="catalytic activity">
    <reaction evidence="1">
        <text>O-phospho-L-seryl-[protein] + H2O = L-seryl-[protein] + phosphate</text>
        <dbReference type="Rhea" id="RHEA:20629"/>
        <dbReference type="Rhea" id="RHEA-COMP:9863"/>
        <dbReference type="Rhea" id="RHEA-COMP:11604"/>
        <dbReference type="ChEBI" id="CHEBI:15377"/>
        <dbReference type="ChEBI" id="CHEBI:29999"/>
        <dbReference type="ChEBI" id="CHEBI:43474"/>
        <dbReference type="ChEBI" id="CHEBI:83421"/>
        <dbReference type="EC" id="3.1.3.16"/>
    </reaction>
</comment>
<dbReference type="GO" id="GO:0046872">
    <property type="term" value="F:metal ion binding"/>
    <property type="evidence" value="ECO:0007669"/>
    <property type="project" value="UniProtKB-UniRule"/>
</dbReference>
<dbReference type="GO" id="GO:0004722">
    <property type="term" value="F:protein serine/threonine phosphatase activity"/>
    <property type="evidence" value="ECO:0007669"/>
    <property type="project" value="UniProtKB-EC"/>
</dbReference>
<comment type="catalytic activity">
    <reaction evidence="1">
        <text>O-phospho-L-threonyl-[protein] + H2O = L-threonyl-[protein] + phosphate</text>
        <dbReference type="Rhea" id="RHEA:47004"/>
        <dbReference type="Rhea" id="RHEA-COMP:11060"/>
        <dbReference type="Rhea" id="RHEA-COMP:11605"/>
        <dbReference type="ChEBI" id="CHEBI:15377"/>
        <dbReference type="ChEBI" id="CHEBI:30013"/>
        <dbReference type="ChEBI" id="CHEBI:43474"/>
        <dbReference type="ChEBI" id="CHEBI:61977"/>
        <dbReference type="EC" id="3.1.3.16"/>
    </reaction>
</comment>
<proteinExistence type="inferred from homology"/>
<keyword evidence="1" id="KW-0460">Magnesium</keyword>
<keyword evidence="1" id="KW-0464">Manganese</keyword>
<dbReference type="InterPro" id="IPR036457">
    <property type="entry name" value="PPM-type-like_dom_sf"/>
</dbReference>
<dbReference type="Proteomes" id="UP000030645">
    <property type="component" value="Unassembled WGS sequence"/>
</dbReference>
<feature type="compositionally biased region" description="Basic and acidic residues" evidence="2">
    <location>
        <begin position="75"/>
        <end position="93"/>
    </location>
</feature>
<reference evidence="4" key="1">
    <citation type="submission" date="2013-01" db="EMBL/GenBank/DDBJ databases">
        <title>Draft Genome Sequence of a Mulberry Tree, Morus notabilis C.K. Schneid.</title>
        <authorList>
            <person name="He N."/>
            <person name="Zhao S."/>
        </authorList>
    </citation>
    <scope>NUCLEOTIDE SEQUENCE</scope>
</reference>
<comment type="similarity">
    <text evidence="1">Belongs to the PP2C family.</text>
</comment>
<name>W9QWC5_9ROSA</name>
<dbReference type="EMBL" id="KE343294">
    <property type="protein sequence ID" value="EXB22362.1"/>
    <property type="molecule type" value="Genomic_DNA"/>
</dbReference>
<dbReference type="EC" id="3.1.3.16" evidence="1"/>
<keyword evidence="1" id="KW-0904">Protein phosphatase</keyword>
<dbReference type="eggNOG" id="KOG1379">
    <property type="taxonomic scope" value="Eukaryota"/>
</dbReference>
<dbReference type="PANTHER" id="PTHR12320">
    <property type="entry name" value="PROTEIN PHOSPHATASE 2C"/>
    <property type="match status" value="1"/>
</dbReference>
<dbReference type="SUPFAM" id="SSF81606">
    <property type="entry name" value="PP2C-like"/>
    <property type="match status" value="1"/>
</dbReference>
<comment type="cofactor">
    <cofactor evidence="1">
        <name>Mg(2+)</name>
        <dbReference type="ChEBI" id="CHEBI:18420"/>
    </cofactor>
</comment>
<keyword evidence="1" id="KW-0378">Hydrolase</keyword>
<evidence type="ECO:0000313" key="3">
    <source>
        <dbReference type="EMBL" id="EXB22362.1"/>
    </source>
</evidence>
<feature type="region of interest" description="Disordered" evidence="2">
    <location>
        <begin position="1"/>
        <end position="93"/>
    </location>
</feature>
<comment type="cofactor">
    <cofactor evidence="1">
        <name>Mn(2+)</name>
        <dbReference type="ChEBI" id="CHEBI:29035"/>
    </cofactor>
</comment>
<evidence type="ECO:0000256" key="1">
    <source>
        <dbReference type="RuleBase" id="RU366020"/>
    </source>
</evidence>
<protein>
    <recommendedName>
        <fullName evidence="1">Protein phosphatase</fullName>
        <ecNumber evidence="1">3.1.3.16</ecNumber>
    </recommendedName>
</protein>
<accession>W9QWC5</accession>
<feature type="compositionally biased region" description="Basic and acidic residues" evidence="2">
    <location>
        <begin position="24"/>
        <end position="66"/>
    </location>
</feature>